<name>I8WRA8_9BACT</name>
<comment type="caution">
    <text evidence="2">The sequence shown here is derived from an EMBL/GenBank/DDBJ whole genome shotgun (WGS) entry which is preliminary data.</text>
</comment>
<accession>I8WRA8</accession>
<evidence type="ECO:0000313" key="2">
    <source>
        <dbReference type="EMBL" id="EIY40367.1"/>
    </source>
</evidence>
<dbReference type="PANTHER" id="PTHR43792">
    <property type="entry name" value="GNAT FAMILY, PUTATIVE (AFU_ORTHOLOGUE AFUA_3G00765)-RELATED-RELATED"/>
    <property type="match status" value="1"/>
</dbReference>
<reference evidence="2 3" key="1">
    <citation type="submission" date="2012-02" db="EMBL/GenBank/DDBJ databases">
        <title>The Genome Sequence of Bacteroides dorei CL03T12C01.</title>
        <authorList>
            <consortium name="The Broad Institute Genome Sequencing Platform"/>
            <person name="Earl A."/>
            <person name="Ward D."/>
            <person name="Feldgarden M."/>
            <person name="Gevers D."/>
            <person name="Zitomersky N.L."/>
            <person name="Coyne M.J."/>
            <person name="Comstock L.E."/>
            <person name="Young S.K."/>
            <person name="Zeng Q."/>
            <person name="Gargeya S."/>
            <person name="Fitzgerald M."/>
            <person name="Haas B."/>
            <person name="Abouelleil A."/>
            <person name="Alvarado L."/>
            <person name="Arachchi H.M."/>
            <person name="Berlin A."/>
            <person name="Chapman S.B."/>
            <person name="Gearin G."/>
            <person name="Goldberg J."/>
            <person name="Griggs A."/>
            <person name="Gujja S."/>
            <person name="Hansen M."/>
            <person name="Heiman D."/>
            <person name="Howarth C."/>
            <person name="Larimer J."/>
            <person name="Lui A."/>
            <person name="MacDonald P.J.P."/>
            <person name="McCowen C."/>
            <person name="Montmayeur A."/>
            <person name="Murphy C."/>
            <person name="Neiman D."/>
            <person name="Pearson M."/>
            <person name="Priest M."/>
            <person name="Roberts A."/>
            <person name="Saif S."/>
            <person name="Shea T."/>
            <person name="Sisk P."/>
            <person name="Stolte C."/>
            <person name="Sykes S."/>
            <person name="Wortman J."/>
            <person name="Nusbaum C."/>
            <person name="Birren B."/>
        </authorList>
    </citation>
    <scope>NUCLEOTIDE SEQUENCE [LARGE SCALE GENOMIC DNA]</scope>
    <source>
        <strain evidence="2 3">CL03T12C01</strain>
    </source>
</reference>
<dbReference type="InterPro" id="IPR000182">
    <property type="entry name" value="GNAT_dom"/>
</dbReference>
<feature type="domain" description="N-acetyltransferase" evidence="1">
    <location>
        <begin position="22"/>
        <end position="178"/>
    </location>
</feature>
<sequence>MKCFYLNAAYNMNTPTIKTDRLILRKFLENDIEALFLILKDKEVNKFLPWYSLKDIEETKKFYAERYAAKYEQPQAYAYAICLKDDNFPIGYVKVDMEEHHDFGYGLRKEFWHRGIASEAGKAVVEQVKKDGLPYITATHDRNNPRSGNVMQACGMKYCYTYEELWQPKNFLVAFRMYQLNFTKGQDWIYQKYWEEHPNHFIEEL</sequence>
<dbReference type="PATRIC" id="fig|997877.3.peg.1175"/>
<dbReference type="Pfam" id="PF13302">
    <property type="entry name" value="Acetyltransf_3"/>
    <property type="match status" value="1"/>
</dbReference>
<dbReference type="Gene3D" id="3.40.630.30">
    <property type="match status" value="1"/>
</dbReference>
<evidence type="ECO:0000313" key="3">
    <source>
        <dbReference type="Proteomes" id="UP000004019"/>
    </source>
</evidence>
<evidence type="ECO:0000259" key="1">
    <source>
        <dbReference type="PROSITE" id="PS51186"/>
    </source>
</evidence>
<dbReference type="AlphaFoldDB" id="I8WRA8"/>
<dbReference type="HOGENOM" id="CLU_013985_3_6_10"/>
<organism evidence="2 3">
    <name type="scientific">Phocaeicola dorei CL03T12C01</name>
    <dbReference type="NCBI Taxonomy" id="997877"/>
    <lineage>
        <taxon>Bacteria</taxon>
        <taxon>Pseudomonadati</taxon>
        <taxon>Bacteroidota</taxon>
        <taxon>Bacteroidia</taxon>
        <taxon>Bacteroidales</taxon>
        <taxon>Bacteroidaceae</taxon>
        <taxon>Phocaeicola</taxon>
    </lineage>
</organism>
<dbReference type="InterPro" id="IPR016181">
    <property type="entry name" value="Acyl_CoA_acyltransferase"/>
</dbReference>
<dbReference type="Proteomes" id="UP000004019">
    <property type="component" value="Unassembled WGS sequence"/>
</dbReference>
<dbReference type="SUPFAM" id="SSF55729">
    <property type="entry name" value="Acyl-CoA N-acyltransferases (Nat)"/>
    <property type="match status" value="1"/>
</dbReference>
<dbReference type="GO" id="GO:0016747">
    <property type="term" value="F:acyltransferase activity, transferring groups other than amino-acyl groups"/>
    <property type="evidence" value="ECO:0007669"/>
    <property type="project" value="InterPro"/>
</dbReference>
<dbReference type="InterPro" id="IPR051531">
    <property type="entry name" value="N-acetyltransferase"/>
</dbReference>
<dbReference type="PANTHER" id="PTHR43792:SF1">
    <property type="entry name" value="N-ACETYLTRANSFERASE DOMAIN-CONTAINING PROTEIN"/>
    <property type="match status" value="1"/>
</dbReference>
<gene>
    <name evidence="2" type="ORF">HMPREF1065_01123</name>
</gene>
<proteinExistence type="predicted"/>
<dbReference type="PROSITE" id="PS51186">
    <property type="entry name" value="GNAT"/>
    <property type="match status" value="1"/>
</dbReference>
<dbReference type="EMBL" id="AGXI01000005">
    <property type="protein sequence ID" value="EIY40367.1"/>
    <property type="molecule type" value="Genomic_DNA"/>
</dbReference>
<protein>
    <recommendedName>
        <fullName evidence="1">N-acetyltransferase domain-containing protein</fullName>
    </recommendedName>
</protein>